<dbReference type="EMBL" id="LBIA02000001">
    <property type="protein sequence ID" value="TKT70643.1"/>
    <property type="molecule type" value="Genomic_DNA"/>
</dbReference>
<dbReference type="InterPro" id="IPR049450">
    <property type="entry name" value="ACOT8-like_C"/>
</dbReference>
<evidence type="ECO:0000259" key="1">
    <source>
        <dbReference type="Pfam" id="PF13622"/>
    </source>
</evidence>
<feature type="domain" description="Acyl-CoA thioesterase-like C-terminal" evidence="2">
    <location>
        <begin position="130"/>
        <end position="253"/>
    </location>
</feature>
<dbReference type="Proteomes" id="UP000034832">
    <property type="component" value="Unassembled WGS sequence"/>
</dbReference>
<dbReference type="AlphaFoldDB" id="A0A4V6BFV1"/>
<dbReference type="SUPFAM" id="SSF54637">
    <property type="entry name" value="Thioesterase/thiol ester dehydrase-isomerase"/>
    <property type="match status" value="2"/>
</dbReference>
<organism evidence="3 4">
    <name type="scientific">Afipia massiliensis</name>
    <dbReference type="NCBI Taxonomy" id="211460"/>
    <lineage>
        <taxon>Bacteria</taxon>
        <taxon>Pseudomonadati</taxon>
        <taxon>Pseudomonadota</taxon>
        <taxon>Alphaproteobacteria</taxon>
        <taxon>Hyphomicrobiales</taxon>
        <taxon>Nitrobacteraceae</taxon>
        <taxon>Afipia</taxon>
    </lineage>
</organism>
<accession>A0A4V6BFV1</accession>
<dbReference type="OrthoDB" id="1413770at2"/>
<dbReference type="InterPro" id="IPR029069">
    <property type="entry name" value="HotDog_dom_sf"/>
</dbReference>
<dbReference type="STRING" id="211460.YH63_14855"/>
<dbReference type="Pfam" id="PF13622">
    <property type="entry name" value="4HBT_3"/>
    <property type="match status" value="1"/>
</dbReference>
<protein>
    <submittedName>
        <fullName evidence="3">Thioesterase family protein</fullName>
    </submittedName>
</protein>
<keyword evidence="4" id="KW-1185">Reference proteome</keyword>
<evidence type="ECO:0000259" key="2">
    <source>
        <dbReference type="Pfam" id="PF20789"/>
    </source>
</evidence>
<evidence type="ECO:0000313" key="4">
    <source>
        <dbReference type="Proteomes" id="UP000034832"/>
    </source>
</evidence>
<reference evidence="3" key="1">
    <citation type="submission" date="2019-04" db="EMBL/GenBank/DDBJ databases">
        <title>Whole genome sequencing of cave bacteria.</title>
        <authorList>
            <person name="Gan H.M."/>
            <person name="Barton H."/>
            <person name="Savka M.A."/>
        </authorList>
    </citation>
    <scope>NUCLEOTIDE SEQUENCE [LARGE SCALE GENOMIC DNA]</scope>
    <source>
        <strain evidence="3">LC387</strain>
    </source>
</reference>
<comment type="caution">
    <text evidence="3">The sequence shown here is derived from an EMBL/GenBank/DDBJ whole genome shotgun (WGS) entry which is preliminary data.</text>
</comment>
<dbReference type="Pfam" id="PF20789">
    <property type="entry name" value="4HBT_3C"/>
    <property type="match status" value="1"/>
</dbReference>
<dbReference type="InterPro" id="IPR049449">
    <property type="entry name" value="TesB_ACOT8-like_N"/>
</dbReference>
<dbReference type="RefSeq" id="WP_046828720.1">
    <property type="nucleotide sequence ID" value="NZ_LBIA02000001.1"/>
</dbReference>
<sequence>MEAVFRVEGNRVVTSEHAAGPWDPSMQHGGAPSSLIVWAAEQIPSSQPMHVARLTVDLMRPVPVAPLTIETEVVREGRKIQLCAVRLLANGVEVVRATVLKVRTQAVTLPGDVVPEMPIDVPGPEAGREEPQTSSSFLGGVSLRAVKGGFLKLGSAAIWFRPERPIVEGAPISQAMRTALAADCSNGVAAVLDFSRWSFINADLTVTFARPPVGDWILLNSEMTLGADGAGLAVSRLGDVQGYFGQAIQCLVVEPR</sequence>
<dbReference type="InterPro" id="IPR042171">
    <property type="entry name" value="Acyl-CoA_hotdog"/>
</dbReference>
<gene>
    <name evidence="3" type="ORF">YH63_004030</name>
</gene>
<feature type="domain" description="Acyl-CoA thioesterase-like N-terminal HotDog" evidence="1">
    <location>
        <begin position="19"/>
        <end position="100"/>
    </location>
</feature>
<evidence type="ECO:0000313" key="3">
    <source>
        <dbReference type="EMBL" id="TKT70643.1"/>
    </source>
</evidence>
<dbReference type="Gene3D" id="2.40.160.210">
    <property type="entry name" value="Acyl-CoA thioesterase, double hotdog domain"/>
    <property type="match status" value="1"/>
</dbReference>
<proteinExistence type="predicted"/>
<name>A0A4V6BFV1_9BRAD</name>